<proteinExistence type="predicted"/>
<keyword evidence="3" id="KW-1185">Reference proteome</keyword>
<evidence type="ECO:0000313" key="2">
    <source>
        <dbReference type="EMBL" id="RVW08724.1"/>
    </source>
</evidence>
<feature type="region of interest" description="Disordered" evidence="1">
    <location>
        <begin position="29"/>
        <end position="98"/>
    </location>
</feature>
<name>A0A3S3E9Y2_9NOCA</name>
<dbReference type="EMBL" id="RKLP01000007">
    <property type="protein sequence ID" value="RVW08724.1"/>
    <property type="molecule type" value="Genomic_DNA"/>
</dbReference>
<evidence type="ECO:0000313" key="3">
    <source>
        <dbReference type="Proteomes" id="UP000286208"/>
    </source>
</evidence>
<protein>
    <submittedName>
        <fullName evidence="2">Uncharacterized protein</fullName>
    </submittedName>
</protein>
<evidence type="ECO:0000256" key="1">
    <source>
        <dbReference type="SAM" id="MobiDB-lite"/>
    </source>
</evidence>
<organism evidence="2 3">
    <name type="scientific">Prescottella agglutinans</name>
    <dbReference type="NCBI Taxonomy" id="1644129"/>
    <lineage>
        <taxon>Bacteria</taxon>
        <taxon>Bacillati</taxon>
        <taxon>Actinomycetota</taxon>
        <taxon>Actinomycetes</taxon>
        <taxon>Mycobacteriales</taxon>
        <taxon>Nocardiaceae</taxon>
        <taxon>Prescottella</taxon>
    </lineage>
</organism>
<comment type="caution">
    <text evidence="2">The sequence shown here is derived from an EMBL/GenBank/DDBJ whole genome shotgun (WGS) entry which is preliminary data.</text>
</comment>
<accession>A0A3S3E9Y2</accession>
<feature type="compositionally biased region" description="Basic and acidic residues" evidence="1">
    <location>
        <begin position="68"/>
        <end position="79"/>
    </location>
</feature>
<dbReference type="Proteomes" id="UP000286208">
    <property type="component" value="Unassembled WGS sequence"/>
</dbReference>
<dbReference type="OrthoDB" id="10015687at2"/>
<dbReference type="RefSeq" id="WP_127916778.1">
    <property type="nucleotide sequence ID" value="NZ_RKLP01000007.1"/>
</dbReference>
<reference evidence="2 3" key="1">
    <citation type="submission" date="2018-11" db="EMBL/GenBank/DDBJ databases">
        <title>Rhodococcus spongicola sp. nov. and Rhodococcus xishaensis sp. nov. from marine sponges.</title>
        <authorList>
            <person name="Li L."/>
            <person name="Lin H.W."/>
        </authorList>
    </citation>
    <scope>NUCLEOTIDE SEQUENCE [LARGE SCALE GENOMIC DNA]</scope>
    <source>
        <strain evidence="2 3">CCTCC AB2014297</strain>
    </source>
</reference>
<sequence length="98" mass="9497">MGKVLMGAVAAGAIAIGGVVVVGAAASVSEPAGGDRATSAPGPSAIPEDHDWEKDPIVEGPEPVTIEEFARDAYDHGSSESDSPPAVGDGPAVGPPGP</sequence>
<feature type="compositionally biased region" description="Basic and acidic residues" evidence="1">
    <location>
        <begin position="47"/>
        <end position="57"/>
    </location>
</feature>
<dbReference type="AlphaFoldDB" id="A0A3S3E9Y2"/>
<gene>
    <name evidence="2" type="ORF">EGT67_14440</name>
</gene>